<dbReference type="AlphaFoldDB" id="A0A940DGZ7"/>
<dbReference type="EMBL" id="JADINF010000082">
    <property type="protein sequence ID" value="MBO8424053.1"/>
    <property type="molecule type" value="Genomic_DNA"/>
</dbReference>
<dbReference type="Gene3D" id="2.40.30.10">
    <property type="entry name" value="Translation factors"/>
    <property type="match status" value="1"/>
</dbReference>
<protein>
    <submittedName>
        <fullName evidence="6">Aminoacetone oxidase family FAD-binding enzyme</fullName>
    </submittedName>
</protein>
<dbReference type="Pfam" id="PF03486">
    <property type="entry name" value="HI0933_like"/>
    <property type="match status" value="1"/>
</dbReference>
<dbReference type="Proteomes" id="UP000727857">
    <property type="component" value="Unassembled WGS sequence"/>
</dbReference>
<dbReference type="PRINTS" id="PR00368">
    <property type="entry name" value="FADPNR"/>
</dbReference>
<evidence type="ECO:0000313" key="6">
    <source>
        <dbReference type="EMBL" id="MBO8424053.1"/>
    </source>
</evidence>
<evidence type="ECO:0000259" key="5">
    <source>
        <dbReference type="Pfam" id="PF22780"/>
    </source>
</evidence>
<dbReference type="NCBIfam" id="TIGR00275">
    <property type="entry name" value="aminoacetone oxidase family FAD-binding enzyme"/>
    <property type="match status" value="1"/>
</dbReference>
<dbReference type="InterPro" id="IPR004792">
    <property type="entry name" value="BaiN-like"/>
</dbReference>
<dbReference type="Pfam" id="PF22780">
    <property type="entry name" value="HI0933_like_1st"/>
    <property type="match status" value="1"/>
</dbReference>
<evidence type="ECO:0000256" key="1">
    <source>
        <dbReference type="ARBA" id="ARBA00001974"/>
    </source>
</evidence>
<evidence type="ECO:0000259" key="4">
    <source>
        <dbReference type="Pfam" id="PF03486"/>
    </source>
</evidence>
<organism evidence="6 7">
    <name type="scientific">Candidatus Stercoripulliclostridium pullicola</name>
    <dbReference type="NCBI Taxonomy" id="2840953"/>
    <lineage>
        <taxon>Bacteria</taxon>
        <taxon>Bacillati</taxon>
        <taxon>Bacillota</taxon>
        <taxon>Clostridia</taxon>
        <taxon>Eubacteriales</taxon>
        <taxon>Candidatus Stercoripulliclostridium</taxon>
    </lineage>
</organism>
<evidence type="ECO:0000256" key="3">
    <source>
        <dbReference type="ARBA" id="ARBA00022827"/>
    </source>
</evidence>
<dbReference type="PRINTS" id="PR00411">
    <property type="entry name" value="PNDRDTASEI"/>
</dbReference>
<dbReference type="SUPFAM" id="SSF51905">
    <property type="entry name" value="FAD/NAD(P)-binding domain"/>
    <property type="match status" value="1"/>
</dbReference>
<evidence type="ECO:0000313" key="7">
    <source>
        <dbReference type="Proteomes" id="UP000727857"/>
    </source>
</evidence>
<comment type="caution">
    <text evidence="6">The sequence shown here is derived from an EMBL/GenBank/DDBJ whole genome shotgun (WGS) entry which is preliminary data.</text>
</comment>
<reference evidence="6" key="1">
    <citation type="submission" date="2020-10" db="EMBL/GenBank/DDBJ databases">
        <authorList>
            <person name="Gilroy R."/>
        </authorList>
    </citation>
    <scope>NUCLEOTIDE SEQUENCE</scope>
    <source>
        <strain evidence="6">517</strain>
    </source>
</reference>
<dbReference type="InterPro" id="IPR057661">
    <property type="entry name" value="RsdA/BaiN/AoA(So)_Rossmann"/>
</dbReference>
<dbReference type="PANTHER" id="PTHR42887">
    <property type="entry name" value="OS12G0638800 PROTEIN"/>
    <property type="match status" value="1"/>
</dbReference>
<reference evidence="6" key="2">
    <citation type="journal article" date="2021" name="PeerJ">
        <title>Extensive microbial diversity within the chicken gut microbiome revealed by metagenomics and culture.</title>
        <authorList>
            <person name="Gilroy R."/>
            <person name="Ravi A."/>
            <person name="Getino M."/>
            <person name="Pursley I."/>
            <person name="Horton D.L."/>
            <person name="Alikhan N.F."/>
            <person name="Baker D."/>
            <person name="Gharbi K."/>
            <person name="Hall N."/>
            <person name="Watson M."/>
            <person name="Adriaenssens E.M."/>
            <person name="Foster-Nyarko E."/>
            <person name="Jarju S."/>
            <person name="Secka A."/>
            <person name="Antonio M."/>
            <person name="Oren A."/>
            <person name="Chaudhuri R.R."/>
            <person name="La Ragione R."/>
            <person name="Hildebrand F."/>
            <person name="Pallen M.J."/>
        </authorList>
    </citation>
    <scope>NUCLEOTIDE SEQUENCE</scope>
    <source>
        <strain evidence="6">517</strain>
    </source>
</reference>
<keyword evidence="3" id="KW-0274">FAD</keyword>
<proteinExistence type="predicted"/>
<accession>A0A940DGZ7</accession>
<keyword evidence="2" id="KW-0285">Flavoprotein</keyword>
<gene>
    <name evidence="6" type="ORF">IAB16_03445</name>
</gene>
<feature type="domain" description="RsdA/BaiN/AoA(So)-like insert" evidence="5">
    <location>
        <begin position="174"/>
        <end position="260"/>
    </location>
</feature>
<feature type="domain" description="RsdA/BaiN/AoA(So)-like Rossmann fold-like" evidence="4">
    <location>
        <begin position="3"/>
        <end position="366"/>
    </location>
</feature>
<sequence length="371" mass="39216">MYDLIAVGGGVSGMVAAICAARRGKKVLILEKGERVGRKLLATGNGKCNLANTAPVAGKYNSDFALAALREFPLEAQIEFWRSIGLVTRVTEGRVYPYSEQASGVLNALRAALTEYGVETLVSAGAERIEGSYTVNGVYRAKELLLATGSNASFGYESLELLLPYGHRSTPRIPALVPLMTDKRNLKGLKGIRARVTAALKANGKEIARTSDEILFKDNGVSGTAVFTLSGALARKGITDGSASLAIDFAPEFTEKELGALFIGGVEPEGMFHKEIAAAIKRIAASEGSKPERVAKNFTLDCVRPGPKELAQVMCGGLETAGFYPDTLESRYSPGLYAAGEALDVDGECGGFNLMWAVASGMAVGKKCCSK</sequence>
<dbReference type="Gene3D" id="1.10.8.260">
    <property type="entry name" value="HI0933 insert domain-like"/>
    <property type="match status" value="1"/>
</dbReference>
<dbReference type="SUPFAM" id="SSF160996">
    <property type="entry name" value="HI0933 insert domain-like"/>
    <property type="match status" value="1"/>
</dbReference>
<name>A0A940DGZ7_9FIRM</name>
<dbReference type="PANTHER" id="PTHR42887:SF2">
    <property type="entry name" value="OS12G0638800 PROTEIN"/>
    <property type="match status" value="1"/>
</dbReference>
<dbReference type="InterPro" id="IPR023166">
    <property type="entry name" value="BaiN-like_dom_sf"/>
</dbReference>
<dbReference type="InterPro" id="IPR036188">
    <property type="entry name" value="FAD/NAD-bd_sf"/>
</dbReference>
<dbReference type="InterPro" id="IPR055178">
    <property type="entry name" value="RsdA/BaiN/AoA(So)-like_dom"/>
</dbReference>
<comment type="cofactor">
    <cofactor evidence="1">
        <name>FAD</name>
        <dbReference type="ChEBI" id="CHEBI:57692"/>
    </cofactor>
</comment>
<dbReference type="Gene3D" id="3.50.50.60">
    <property type="entry name" value="FAD/NAD(P)-binding domain"/>
    <property type="match status" value="1"/>
</dbReference>
<evidence type="ECO:0000256" key="2">
    <source>
        <dbReference type="ARBA" id="ARBA00022630"/>
    </source>
</evidence>